<evidence type="ECO:0000256" key="4">
    <source>
        <dbReference type="ARBA" id="ARBA00012188"/>
    </source>
</evidence>
<feature type="compositionally biased region" description="Basic and acidic residues" evidence="22">
    <location>
        <begin position="35"/>
        <end position="51"/>
    </location>
</feature>
<dbReference type="GO" id="GO:0036064">
    <property type="term" value="C:ciliary basal body"/>
    <property type="evidence" value="ECO:0007669"/>
    <property type="project" value="Ensembl"/>
</dbReference>
<feature type="region of interest" description="Disordered" evidence="22">
    <location>
        <begin position="811"/>
        <end position="849"/>
    </location>
</feature>
<keyword evidence="16" id="KW-0539">Nucleus</keyword>
<dbReference type="SMART" id="SM00317">
    <property type="entry name" value="SET"/>
    <property type="match status" value="1"/>
</dbReference>
<keyword evidence="5" id="KW-0158">Chromosome</keyword>
<dbReference type="EC" id="2.1.1.361" evidence="3"/>
<feature type="region of interest" description="Disordered" evidence="22">
    <location>
        <begin position="363"/>
        <end position="444"/>
    </location>
</feature>
<dbReference type="InterPro" id="IPR001214">
    <property type="entry name" value="SET_dom"/>
</dbReference>
<evidence type="ECO:0000256" key="16">
    <source>
        <dbReference type="ARBA" id="ARBA00023242"/>
    </source>
</evidence>
<dbReference type="EC" id="2.1.1.362" evidence="4"/>
<evidence type="ECO:0000256" key="14">
    <source>
        <dbReference type="ARBA" id="ARBA00023015"/>
    </source>
</evidence>
<dbReference type="CTD" id="51111"/>
<dbReference type="GO" id="GO:0006281">
    <property type="term" value="P:DNA repair"/>
    <property type="evidence" value="ECO:0007669"/>
    <property type="project" value="Ensembl"/>
</dbReference>
<dbReference type="CDD" id="cd19184">
    <property type="entry name" value="SET_KMT5B"/>
    <property type="match status" value="1"/>
</dbReference>
<dbReference type="GO" id="GO:0005654">
    <property type="term" value="C:nucleoplasm"/>
    <property type="evidence" value="ECO:0007669"/>
    <property type="project" value="Ensembl"/>
</dbReference>
<dbReference type="GO" id="GO:0032259">
    <property type="term" value="P:methylation"/>
    <property type="evidence" value="ECO:0007669"/>
    <property type="project" value="UniProtKB-KW"/>
</dbReference>
<evidence type="ECO:0000256" key="1">
    <source>
        <dbReference type="ARBA" id="ARBA00004123"/>
    </source>
</evidence>
<dbReference type="RefSeq" id="XP_021525380.1">
    <property type="nucleotide sequence ID" value="XM_021669705.2"/>
</dbReference>
<sequence>MKWLGESKNMVVNGRRNGGKLSNDHQQNQSKLQHAGKDTLKAGKNAVERRSSRCNGNSGFEGQSRYVPSSGMSAKELCENDDLATSLVLDPYLGFQTHKMNTSAFPSRSSRHFSKSDSFSHNNPVRFRPIKGRQEELKEVIERFKKDEHLEKAFKCLTSGEWARHYFLNKNKMQEKLFKEHVFIYLRMFATDSGFEILPCNRYSSEQNGAKIVATKEWKRNDKIELLVGCIAELSEIEENMLLRHGENDFSVMYSTRKNCAQLWLGPAAFINHDCRPNCKFVSTGRDTACVKALRDIEPGEEISCYYGDGFFGENNEFCECYTCERRGTGAFKSRVGLPAPAPVINSKYGLRETDKRLNRLKKLGDSSKNSDSQSVSSNTDADTTQEKNNATSNRKSSVGVKKNSKSRTLTRQSMSRIPASSNSTSSKLTHINNSRVPKKLKKPAKPLLSKIKLRNHCKRLEQKNASRKLEMGNLVLKEPKVVLYKNLPIKKDKEPEGPAQAAVASGCLTRHAAREHRQNPVRGAHLQGESSPCTYITRRSARTRTNLKEASDIKLEPNTLDGYKSSVMEPCPDSGEQPAPVLQEEELACETAQNGETKCHKSDTGMSKKKSRQGKLVKQFAKIEESTPEHDSPGKDDMVPDLMGPHSDRGEHSGTVGVPVSYTDCAPSPVGCSVVTSDSFKTKDSFRTVKSKKKRRITRYDAQLILENNSGIPKLTLRRRHDSSSKTNDQENDGMNSSKISIKLSKDHDNDNNLYVAKLNNGFNSGSGSSSTKLKIQLKRDEESRGAYTEGLHENGVCCSDPLSLLESRMEVDDYSQYEEESTDDSSSSEGDDEDEDYDDDFEDDFIPLPPAKRLRLIVGKDSIDIDISSRRREDQSLRLNA</sequence>
<protein>
    <recommendedName>
        <fullName evidence="17">[histone H4]-N-methyl-L-lysine20 N-methyltransferase KMT5B</fullName>
        <ecNumber evidence="3">2.1.1.361</ecNumber>
        <ecNumber evidence="4">2.1.1.362</ecNumber>
    </recommendedName>
    <alternativeName>
        <fullName evidence="18">[histone H4]-lysine20 N-methyltransferase KMT5B</fullName>
    </alternativeName>
</protein>
<dbReference type="GO" id="GO:1904047">
    <property type="term" value="F:S-adenosyl-L-methionine binding"/>
    <property type="evidence" value="ECO:0007669"/>
    <property type="project" value="Ensembl"/>
</dbReference>
<evidence type="ECO:0000256" key="15">
    <source>
        <dbReference type="ARBA" id="ARBA00023163"/>
    </source>
</evidence>
<keyword evidence="6" id="KW-0678">Repressor</keyword>
<dbReference type="GO" id="GO:0045171">
    <property type="term" value="C:intercellular bridge"/>
    <property type="evidence" value="ECO:0007669"/>
    <property type="project" value="Ensembl"/>
</dbReference>
<dbReference type="GO" id="GO:0140944">
    <property type="term" value="F:histone H4K20 monomethyltransferase activity"/>
    <property type="evidence" value="ECO:0007669"/>
    <property type="project" value="UniProtKB-EC"/>
</dbReference>
<dbReference type="Ensembl" id="ENSANAT00000041413.1">
    <property type="protein sequence ID" value="ENSANAP00000023503.1"/>
    <property type="gene ID" value="ENSANAG00000029415.1"/>
</dbReference>
<evidence type="ECO:0000256" key="20">
    <source>
        <dbReference type="ARBA" id="ARBA00048602"/>
    </source>
</evidence>
<feature type="compositionally biased region" description="Polar residues" evidence="22">
    <location>
        <begin position="53"/>
        <end position="66"/>
    </location>
</feature>
<keyword evidence="10" id="KW-0949">S-adenosyl-L-methionine</keyword>
<dbReference type="Pfam" id="PF00856">
    <property type="entry name" value="SET"/>
    <property type="match status" value="1"/>
</dbReference>
<comment type="catalytic activity">
    <reaction evidence="19">
        <text>L-lysyl(20)-[histone H4] + S-adenosyl-L-methionine = N(6)-methyl-L-lysyl(20)-[histone H4] + S-adenosyl-L-homocysteine + H(+)</text>
        <dbReference type="Rhea" id="RHEA:60344"/>
        <dbReference type="Rhea" id="RHEA-COMP:15554"/>
        <dbReference type="Rhea" id="RHEA-COMP:15555"/>
        <dbReference type="ChEBI" id="CHEBI:15378"/>
        <dbReference type="ChEBI" id="CHEBI:29969"/>
        <dbReference type="ChEBI" id="CHEBI:57856"/>
        <dbReference type="ChEBI" id="CHEBI:59789"/>
        <dbReference type="ChEBI" id="CHEBI:61929"/>
        <dbReference type="EC" id="2.1.1.361"/>
    </reaction>
    <physiologicalReaction direction="left-to-right" evidence="19">
        <dbReference type="Rhea" id="RHEA:60345"/>
    </physiologicalReaction>
</comment>
<dbReference type="InterPro" id="IPR044424">
    <property type="entry name" value="KMT5B_SET"/>
</dbReference>
<evidence type="ECO:0000256" key="6">
    <source>
        <dbReference type="ARBA" id="ARBA00022491"/>
    </source>
</evidence>
<feature type="compositionally biased region" description="Low complexity" evidence="22">
    <location>
        <begin position="367"/>
        <end position="378"/>
    </location>
</feature>
<accession>A0A2K5DRC3</accession>
<keyword evidence="14" id="KW-0805">Transcription regulation</keyword>
<feature type="compositionally biased region" description="Polar residues" evidence="22">
    <location>
        <begin position="379"/>
        <end position="392"/>
    </location>
</feature>
<dbReference type="GO" id="GO:0001650">
    <property type="term" value="C:fibrillar center"/>
    <property type="evidence" value="ECO:0007669"/>
    <property type="project" value="Ensembl"/>
</dbReference>
<feature type="region of interest" description="Disordered" evidence="22">
    <location>
        <begin position="714"/>
        <end position="746"/>
    </location>
</feature>
<evidence type="ECO:0000256" key="11">
    <source>
        <dbReference type="ARBA" id="ARBA00022723"/>
    </source>
</evidence>
<keyword evidence="7" id="KW-0517">Myogenesis</keyword>
<organism evidence="24 25">
    <name type="scientific">Aotus nancymaae</name>
    <name type="common">Ma's night monkey</name>
    <dbReference type="NCBI Taxonomy" id="37293"/>
    <lineage>
        <taxon>Eukaryota</taxon>
        <taxon>Metazoa</taxon>
        <taxon>Chordata</taxon>
        <taxon>Craniata</taxon>
        <taxon>Vertebrata</taxon>
        <taxon>Euteleostomi</taxon>
        <taxon>Mammalia</taxon>
        <taxon>Eutheria</taxon>
        <taxon>Euarchontoglires</taxon>
        <taxon>Primates</taxon>
        <taxon>Haplorrhini</taxon>
        <taxon>Platyrrhini</taxon>
        <taxon>Aotidae</taxon>
        <taxon>Aotus</taxon>
    </lineage>
</organism>
<evidence type="ECO:0000256" key="22">
    <source>
        <dbReference type="SAM" id="MobiDB-lite"/>
    </source>
</evidence>
<gene>
    <name evidence="24" type="primary">KMT5B</name>
</gene>
<dbReference type="GO" id="GO:0036464">
    <property type="term" value="C:cytoplasmic ribonucleoprotein granule"/>
    <property type="evidence" value="ECO:0007669"/>
    <property type="project" value="Ensembl"/>
</dbReference>
<dbReference type="GO" id="GO:2001034">
    <property type="term" value="P:positive regulation of double-strand break repair via nonhomologous end joining"/>
    <property type="evidence" value="ECO:0007669"/>
    <property type="project" value="Ensembl"/>
</dbReference>
<keyword evidence="8" id="KW-0489">Methyltransferase</keyword>
<dbReference type="OrthoDB" id="6627536at2759"/>
<keyword evidence="12" id="KW-0862">Zinc</keyword>
<evidence type="ECO:0000256" key="7">
    <source>
        <dbReference type="ARBA" id="ARBA00022541"/>
    </source>
</evidence>
<dbReference type="InterPro" id="IPR039977">
    <property type="entry name" value="Suv4-20/Set9"/>
</dbReference>
<dbReference type="PANTHER" id="PTHR12977">
    <property type="entry name" value="SUPPRESSOR OF VARIEGATION 4-20-RELATED"/>
    <property type="match status" value="1"/>
</dbReference>
<evidence type="ECO:0000256" key="17">
    <source>
        <dbReference type="ARBA" id="ARBA00031786"/>
    </source>
</evidence>
<evidence type="ECO:0000256" key="13">
    <source>
        <dbReference type="ARBA" id="ARBA00022853"/>
    </source>
</evidence>
<feature type="compositionally biased region" description="Acidic residues" evidence="22">
    <location>
        <begin position="831"/>
        <end position="847"/>
    </location>
</feature>
<comment type="catalytic activity">
    <reaction evidence="20">
        <text>N(6),N(6)-dimethyl-L-lysyl(20)-[histone H4] + S-adenosyl-L-methionine = N(6),N(6),N(6)-trimethyl-L-lysyl(20)-[histone H4] + S-adenosyl-L-homocysteine + H(+)</text>
        <dbReference type="Rhea" id="RHEA:61992"/>
        <dbReference type="Rhea" id="RHEA-COMP:15556"/>
        <dbReference type="Rhea" id="RHEA-COMP:15998"/>
        <dbReference type="ChEBI" id="CHEBI:15378"/>
        <dbReference type="ChEBI" id="CHEBI:57856"/>
        <dbReference type="ChEBI" id="CHEBI:59789"/>
        <dbReference type="ChEBI" id="CHEBI:61961"/>
        <dbReference type="ChEBI" id="CHEBI:61976"/>
    </reaction>
    <physiologicalReaction direction="left-to-right" evidence="20">
        <dbReference type="Rhea" id="RHEA:61993"/>
    </physiologicalReaction>
</comment>
<keyword evidence="11" id="KW-0479">Metal-binding</keyword>
<evidence type="ECO:0000256" key="9">
    <source>
        <dbReference type="ARBA" id="ARBA00022679"/>
    </source>
</evidence>
<evidence type="ECO:0000256" key="12">
    <source>
        <dbReference type="ARBA" id="ARBA00022833"/>
    </source>
</evidence>
<dbReference type="GO" id="GO:0140941">
    <property type="term" value="F:histone H4K20me methyltransferase activity"/>
    <property type="evidence" value="ECO:0007669"/>
    <property type="project" value="UniProtKB-EC"/>
</dbReference>
<feature type="compositionally biased region" description="Polar residues" evidence="22">
    <location>
        <begin position="410"/>
        <end position="436"/>
    </location>
</feature>
<dbReference type="STRING" id="37293.ENSANAP00000023503"/>
<dbReference type="GO" id="GO:0003682">
    <property type="term" value="F:chromatin binding"/>
    <property type="evidence" value="ECO:0007669"/>
    <property type="project" value="Ensembl"/>
</dbReference>
<evidence type="ECO:0000313" key="24">
    <source>
        <dbReference type="Ensembl" id="ENSANAP00000023503.1"/>
    </source>
</evidence>
<dbReference type="KEGG" id="anan:105717635"/>
<proteinExistence type="predicted"/>
<feature type="region of interest" description="Disordered" evidence="22">
    <location>
        <begin position="593"/>
        <end position="659"/>
    </location>
</feature>
<evidence type="ECO:0000256" key="19">
    <source>
        <dbReference type="ARBA" id="ARBA00048226"/>
    </source>
</evidence>
<dbReference type="InterPro" id="IPR041938">
    <property type="entry name" value="Hist-Lys_N-MTase_N"/>
</dbReference>
<evidence type="ECO:0000256" key="8">
    <source>
        <dbReference type="ARBA" id="ARBA00022603"/>
    </source>
</evidence>
<comment type="catalytic activity">
    <reaction evidence="21">
        <text>N(6)-methyl-L-lysyl(20)-[histone H4] + S-adenosyl-L-methionine = N(6),N(6)-dimethyl-L-lysyl(20)-[histone H4] + S-adenosyl-L-homocysteine + H(+)</text>
        <dbReference type="Rhea" id="RHEA:60348"/>
        <dbReference type="Rhea" id="RHEA-COMP:15555"/>
        <dbReference type="Rhea" id="RHEA-COMP:15556"/>
        <dbReference type="ChEBI" id="CHEBI:15378"/>
        <dbReference type="ChEBI" id="CHEBI:57856"/>
        <dbReference type="ChEBI" id="CHEBI:59789"/>
        <dbReference type="ChEBI" id="CHEBI:61929"/>
        <dbReference type="ChEBI" id="CHEBI:61976"/>
        <dbReference type="EC" id="2.1.1.362"/>
    </reaction>
    <physiologicalReaction direction="left-to-right" evidence="21">
        <dbReference type="Rhea" id="RHEA:60349"/>
    </physiologicalReaction>
</comment>
<keyword evidence="13" id="KW-0156">Chromatin regulator</keyword>
<dbReference type="OMA" id="NDHAQTK"/>
<evidence type="ECO:0000256" key="3">
    <source>
        <dbReference type="ARBA" id="ARBA00012187"/>
    </source>
</evidence>
<keyword evidence="25" id="KW-1185">Reference proteome</keyword>
<dbReference type="AlphaFoldDB" id="A0A2K5DRC3"/>
<dbReference type="GO" id="GO:0000779">
    <property type="term" value="C:condensed chromosome, centromeric region"/>
    <property type="evidence" value="ECO:0007669"/>
    <property type="project" value="Ensembl"/>
</dbReference>
<dbReference type="InterPro" id="IPR025790">
    <property type="entry name" value="Suv4-20_animal"/>
</dbReference>
<dbReference type="FunFam" id="2.170.270.10:FF:000006">
    <property type="entry name" value="Histone-lysine N-methyltransferase"/>
    <property type="match status" value="1"/>
</dbReference>
<dbReference type="PROSITE" id="PS51570">
    <property type="entry name" value="SAM_MT43_SUVAR420_2"/>
    <property type="match status" value="1"/>
</dbReference>
<evidence type="ECO:0000256" key="21">
    <source>
        <dbReference type="ARBA" id="ARBA00048710"/>
    </source>
</evidence>
<feature type="region of interest" description="Disordered" evidence="22">
    <location>
        <begin position="1"/>
        <end position="66"/>
    </location>
</feature>
<reference evidence="24" key="2">
    <citation type="submission" date="2025-09" db="UniProtKB">
        <authorList>
            <consortium name="Ensembl"/>
        </authorList>
    </citation>
    <scope>IDENTIFICATION</scope>
</reference>
<dbReference type="PROSITE" id="PS50280">
    <property type="entry name" value="SET"/>
    <property type="match status" value="1"/>
</dbReference>
<feature type="compositionally biased region" description="Acidic residues" evidence="22">
    <location>
        <begin position="814"/>
        <end position="825"/>
    </location>
</feature>
<dbReference type="GO" id="GO:0045830">
    <property type="term" value="P:positive regulation of isotype switching"/>
    <property type="evidence" value="ECO:0007669"/>
    <property type="project" value="Ensembl"/>
</dbReference>
<keyword evidence="15" id="KW-0804">Transcription</keyword>
<dbReference type="SUPFAM" id="SSF82199">
    <property type="entry name" value="SET domain"/>
    <property type="match status" value="1"/>
</dbReference>
<dbReference type="PANTHER" id="PTHR12977:SF12">
    <property type="entry name" value="HISTONE-LYSINE N-METHYLTRANSFERASE KMT5B"/>
    <property type="match status" value="1"/>
</dbReference>
<dbReference type="GO" id="GO:0072686">
    <property type="term" value="C:mitotic spindle"/>
    <property type="evidence" value="ECO:0007669"/>
    <property type="project" value="Ensembl"/>
</dbReference>
<dbReference type="GO" id="GO:0005886">
    <property type="term" value="C:plasma membrane"/>
    <property type="evidence" value="ECO:0007669"/>
    <property type="project" value="Ensembl"/>
</dbReference>
<evidence type="ECO:0000256" key="5">
    <source>
        <dbReference type="ARBA" id="ARBA00022454"/>
    </source>
</evidence>
<dbReference type="GO" id="GO:0005813">
    <property type="term" value="C:centrosome"/>
    <property type="evidence" value="ECO:0007669"/>
    <property type="project" value="Ensembl"/>
</dbReference>
<dbReference type="GO" id="GO:0007517">
    <property type="term" value="P:muscle organ development"/>
    <property type="evidence" value="ECO:0007669"/>
    <property type="project" value="UniProtKB-KW"/>
</dbReference>
<feature type="compositionally biased region" description="Basic and acidic residues" evidence="22">
    <location>
        <begin position="622"/>
        <end position="639"/>
    </location>
</feature>
<dbReference type="Gene3D" id="1.10.10.1700">
    <property type="entry name" value="Histone-lysine N-methyltransferase"/>
    <property type="match status" value="1"/>
</dbReference>
<evidence type="ECO:0000313" key="25">
    <source>
        <dbReference type="Proteomes" id="UP000233020"/>
    </source>
</evidence>
<evidence type="ECO:0000256" key="2">
    <source>
        <dbReference type="ARBA" id="ARBA00004286"/>
    </source>
</evidence>
<evidence type="ECO:0000256" key="10">
    <source>
        <dbReference type="ARBA" id="ARBA00022691"/>
    </source>
</evidence>
<dbReference type="GO" id="GO:0046872">
    <property type="term" value="F:metal ion binding"/>
    <property type="evidence" value="ECO:0007669"/>
    <property type="project" value="UniProtKB-KW"/>
</dbReference>
<dbReference type="InterPro" id="IPR046341">
    <property type="entry name" value="SET_dom_sf"/>
</dbReference>
<keyword evidence="9" id="KW-0808">Transferase</keyword>
<dbReference type="FunFam" id="1.10.10.1700:FF:000001">
    <property type="entry name" value="Histone-lysine N-methyltransferase"/>
    <property type="match status" value="1"/>
</dbReference>
<dbReference type="Gene3D" id="2.170.270.10">
    <property type="entry name" value="SET domain"/>
    <property type="match status" value="1"/>
</dbReference>
<dbReference type="Proteomes" id="UP000233020">
    <property type="component" value="Unplaced"/>
</dbReference>
<reference evidence="24" key="1">
    <citation type="submission" date="2025-08" db="UniProtKB">
        <authorList>
            <consortium name="Ensembl"/>
        </authorList>
    </citation>
    <scope>IDENTIFICATION</scope>
</reference>
<feature type="compositionally biased region" description="Low complexity" evidence="22">
    <location>
        <begin position="393"/>
        <end position="402"/>
    </location>
</feature>
<dbReference type="GeneID" id="105717635"/>
<feature type="domain" description="SET" evidence="23">
    <location>
        <begin position="193"/>
        <end position="308"/>
    </location>
</feature>
<evidence type="ECO:0000259" key="23">
    <source>
        <dbReference type="PROSITE" id="PS50280"/>
    </source>
</evidence>
<comment type="subcellular location">
    <subcellularLocation>
        <location evidence="2">Chromosome</location>
    </subcellularLocation>
    <subcellularLocation>
        <location evidence="1">Nucleus</location>
    </subcellularLocation>
</comment>
<dbReference type="RefSeq" id="XP_021525379.1">
    <property type="nucleotide sequence ID" value="XM_021669704.2"/>
</dbReference>
<name>A0A2K5DRC3_AOTNA</name>
<evidence type="ECO:0000256" key="18">
    <source>
        <dbReference type="ARBA" id="ARBA00031835"/>
    </source>
</evidence>
<dbReference type="GeneTree" id="ENSGT00940000156431"/>